<comment type="subcellular location">
    <subcellularLocation>
        <location evidence="1">Cell membrane</location>
        <topology evidence="1">Multi-pass membrane protein</topology>
    </subcellularLocation>
</comment>
<proteinExistence type="inferred from homology"/>
<evidence type="ECO:0000256" key="7">
    <source>
        <dbReference type="SAM" id="Phobius"/>
    </source>
</evidence>
<evidence type="ECO:0000313" key="8">
    <source>
        <dbReference type="EMBL" id="MFB9071382.1"/>
    </source>
</evidence>
<feature type="transmembrane region" description="Helical" evidence="7">
    <location>
        <begin position="125"/>
        <end position="145"/>
    </location>
</feature>
<sequence length="253" mass="25615">MDVTVDMAWLQAYLLVLLRITLFIAIAPPFSNASFPWRIKGLVAFGLAVPFSSRVEVPDGGLGTGALLAAGTAEAATGAVLGVLVMVAFGAVASAGSLIDLASGFQMATAYDPGSMVNGAQFTRLFQNGAIALMLAGGLHIPLFMGLGTSFDAIALGTLPDMSTAAAAVAAAFTGMFAAAAQIAAPLIAVLFLADVGLGLLTRVAPTLNAFSLGFPLKILVTLAFGGLVFAALPTALDQLNDSALELIRRVSG</sequence>
<comment type="caution">
    <text evidence="8">The sequence shown here is derived from an EMBL/GenBank/DDBJ whole genome shotgun (WGS) entry which is preliminary data.</text>
</comment>
<comment type="similarity">
    <text evidence="2">Belongs to the FliR/MopE/SpaR family.</text>
</comment>
<accession>A0ABV5FXI3</accession>
<dbReference type="PANTHER" id="PTHR30065:SF1">
    <property type="entry name" value="SURFACE PRESENTATION OF ANTIGENS PROTEIN SPAR"/>
    <property type="match status" value="1"/>
</dbReference>
<dbReference type="PRINTS" id="PR00953">
    <property type="entry name" value="TYPE3IMRPROT"/>
</dbReference>
<evidence type="ECO:0000256" key="2">
    <source>
        <dbReference type="ARBA" id="ARBA00009772"/>
    </source>
</evidence>
<dbReference type="PANTHER" id="PTHR30065">
    <property type="entry name" value="FLAGELLAR BIOSYNTHETIC PROTEIN FLIR"/>
    <property type="match status" value="1"/>
</dbReference>
<feature type="transmembrane region" description="Helical" evidence="7">
    <location>
        <begin position="75"/>
        <end position="99"/>
    </location>
</feature>
<evidence type="ECO:0000256" key="5">
    <source>
        <dbReference type="ARBA" id="ARBA00022989"/>
    </source>
</evidence>
<keyword evidence="8" id="KW-0966">Cell projection</keyword>
<keyword evidence="3" id="KW-1003">Cell membrane</keyword>
<dbReference type="Proteomes" id="UP001589575">
    <property type="component" value="Unassembled WGS sequence"/>
</dbReference>
<keyword evidence="8" id="KW-0282">Flagellum</keyword>
<dbReference type="RefSeq" id="WP_378043232.1">
    <property type="nucleotide sequence ID" value="NZ_JBHLWH010000045.1"/>
</dbReference>
<evidence type="ECO:0000256" key="4">
    <source>
        <dbReference type="ARBA" id="ARBA00022692"/>
    </source>
</evidence>
<protein>
    <submittedName>
        <fullName evidence="8">Flagellar biosynthetic protein FliR</fullName>
    </submittedName>
</protein>
<reference evidence="8 9" key="1">
    <citation type="submission" date="2024-09" db="EMBL/GenBank/DDBJ databases">
        <authorList>
            <person name="Sun Q."/>
            <person name="Mori K."/>
        </authorList>
    </citation>
    <scope>NUCLEOTIDE SEQUENCE [LARGE SCALE GENOMIC DNA]</scope>
    <source>
        <strain evidence="8 9">CCM 7609</strain>
    </source>
</reference>
<name>A0ABV5FXI3_9MICC</name>
<evidence type="ECO:0000256" key="1">
    <source>
        <dbReference type="ARBA" id="ARBA00004651"/>
    </source>
</evidence>
<dbReference type="Pfam" id="PF01311">
    <property type="entry name" value="Bac_export_1"/>
    <property type="match status" value="1"/>
</dbReference>
<feature type="transmembrane region" description="Helical" evidence="7">
    <location>
        <begin position="215"/>
        <end position="237"/>
    </location>
</feature>
<organism evidence="8 9">
    <name type="scientific">Citricoccus parietis</name>
    <dbReference type="NCBI Taxonomy" id="592307"/>
    <lineage>
        <taxon>Bacteria</taxon>
        <taxon>Bacillati</taxon>
        <taxon>Actinomycetota</taxon>
        <taxon>Actinomycetes</taxon>
        <taxon>Micrococcales</taxon>
        <taxon>Micrococcaceae</taxon>
        <taxon>Citricoccus</taxon>
    </lineage>
</organism>
<feature type="transmembrane region" description="Helical" evidence="7">
    <location>
        <begin position="12"/>
        <end position="30"/>
    </location>
</feature>
<feature type="transmembrane region" description="Helical" evidence="7">
    <location>
        <begin position="165"/>
        <end position="194"/>
    </location>
</feature>
<keyword evidence="6 7" id="KW-0472">Membrane</keyword>
<keyword evidence="4 7" id="KW-0812">Transmembrane</keyword>
<dbReference type="InterPro" id="IPR002010">
    <property type="entry name" value="T3SS_IM_R"/>
</dbReference>
<evidence type="ECO:0000256" key="3">
    <source>
        <dbReference type="ARBA" id="ARBA00022475"/>
    </source>
</evidence>
<evidence type="ECO:0000256" key="6">
    <source>
        <dbReference type="ARBA" id="ARBA00023136"/>
    </source>
</evidence>
<evidence type="ECO:0000313" key="9">
    <source>
        <dbReference type="Proteomes" id="UP001589575"/>
    </source>
</evidence>
<dbReference type="EMBL" id="JBHMFI010000001">
    <property type="protein sequence ID" value="MFB9071382.1"/>
    <property type="molecule type" value="Genomic_DNA"/>
</dbReference>
<keyword evidence="5 7" id="KW-1133">Transmembrane helix</keyword>
<keyword evidence="9" id="KW-1185">Reference proteome</keyword>
<keyword evidence="8" id="KW-0969">Cilium</keyword>
<gene>
    <name evidence="8" type="ORF">ACFFX0_09305</name>
</gene>